<accession>A0ABQ3IQ95</accession>
<evidence type="ECO:0000313" key="3">
    <source>
        <dbReference type="Proteomes" id="UP000626370"/>
    </source>
</evidence>
<proteinExistence type="predicted"/>
<feature type="signal peptide" evidence="1">
    <location>
        <begin position="1"/>
        <end position="23"/>
    </location>
</feature>
<feature type="chain" id="PRO_5046690802" description="Tetratricopeptide repeat protein" evidence="1">
    <location>
        <begin position="24"/>
        <end position="171"/>
    </location>
</feature>
<protein>
    <recommendedName>
        <fullName evidence="4">Tetratricopeptide repeat protein</fullName>
    </recommendedName>
</protein>
<comment type="caution">
    <text evidence="2">The sequence shown here is derived from an EMBL/GenBank/DDBJ whole genome shotgun (WGS) entry which is preliminary data.</text>
</comment>
<evidence type="ECO:0000256" key="1">
    <source>
        <dbReference type="SAM" id="SignalP"/>
    </source>
</evidence>
<name>A0ABQ3IQ95_9GAMM</name>
<gene>
    <name evidence="2" type="ORF">GCM10011501_14400</name>
</gene>
<dbReference type="RefSeq" id="WP_189377594.1">
    <property type="nucleotide sequence ID" value="NZ_BNAH01000005.1"/>
</dbReference>
<evidence type="ECO:0000313" key="2">
    <source>
        <dbReference type="EMBL" id="GHE86367.1"/>
    </source>
</evidence>
<organism evidence="2 3">
    <name type="scientific">Thalassotalea profundi</name>
    <dbReference type="NCBI Taxonomy" id="2036687"/>
    <lineage>
        <taxon>Bacteria</taxon>
        <taxon>Pseudomonadati</taxon>
        <taxon>Pseudomonadota</taxon>
        <taxon>Gammaproteobacteria</taxon>
        <taxon>Alteromonadales</taxon>
        <taxon>Colwelliaceae</taxon>
        <taxon>Thalassotalea</taxon>
    </lineage>
</organism>
<keyword evidence="1" id="KW-0732">Signal</keyword>
<evidence type="ECO:0008006" key="4">
    <source>
        <dbReference type="Google" id="ProtNLM"/>
    </source>
</evidence>
<reference evidence="3" key="1">
    <citation type="journal article" date="2019" name="Int. J. Syst. Evol. Microbiol.">
        <title>The Global Catalogue of Microorganisms (GCM) 10K type strain sequencing project: providing services to taxonomists for standard genome sequencing and annotation.</title>
        <authorList>
            <consortium name="The Broad Institute Genomics Platform"/>
            <consortium name="The Broad Institute Genome Sequencing Center for Infectious Disease"/>
            <person name="Wu L."/>
            <person name="Ma J."/>
        </authorList>
    </citation>
    <scope>NUCLEOTIDE SEQUENCE [LARGE SCALE GENOMIC DNA]</scope>
    <source>
        <strain evidence="3">CGMCC 1.15922</strain>
    </source>
</reference>
<keyword evidence="3" id="KW-1185">Reference proteome</keyword>
<dbReference type="Proteomes" id="UP000626370">
    <property type="component" value="Unassembled WGS sequence"/>
</dbReference>
<sequence length="171" mass="18126">MKTIKTLVSAIGVSTLLSASALASDVSSKFTVAIIKNAAGSNEIIKGDYHNGIESLSMSDTKSSFDESMGLCVAYLQANSLADAEVACTDAITAIDTSKVKSHRSQLLKALAYSNRGIVKYFKADEYGALEDLSTALLLADDPVIINNINYLKSTASTISYDENDVLIASE</sequence>
<dbReference type="EMBL" id="BNAH01000005">
    <property type="protein sequence ID" value="GHE86367.1"/>
    <property type="molecule type" value="Genomic_DNA"/>
</dbReference>